<protein>
    <submittedName>
        <fullName evidence="2">Uncharacterized protein</fullName>
    </submittedName>
</protein>
<feature type="region of interest" description="Disordered" evidence="1">
    <location>
        <begin position="51"/>
        <end position="71"/>
    </location>
</feature>
<proteinExistence type="predicted"/>
<comment type="caution">
    <text evidence="2">The sequence shown here is derived from an EMBL/GenBank/DDBJ whole genome shotgun (WGS) entry which is preliminary data.</text>
</comment>
<evidence type="ECO:0000313" key="2">
    <source>
        <dbReference type="EMBL" id="KAF6125380.1"/>
    </source>
</evidence>
<dbReference type="Proteomes" id="UP000664940">
    <property type="component" value="Unassembled WGS sequence"/>
</dbReference>
<dbReference type="AlphaFoldDB" id="A0A834ELF4"/>
<dbReference type="EMBL" id="JABVXQ010000002">
    <property type="protein sequence ID" value="KAF6125380.1"/>
    <property type="molecule type" value="Genomic_DNA"/>
</dbReference>
<accession>A0A834ELF4</accession>
<evidence type="ECO:0000313" key="3">
    <source>
        <dbReference type="Proteomes" id="UP000664940"/>
    </source>
</evidence>
<reference evidence="2 3" key="1">
    <citation type="journal article" date="2020" name="Nature">
        <title>Six reference-quality genomes reveal evolution of bat adaptations.</title>
        <authorList>
            <person name="Jebb D."/>
            <person name="Huang Z."/>
            <person name="Pippel M."/>
            <person name="Hughes G.M."/>
            <person name="Lavrichenko K."/>
            <person name="Devanna P."/>
            <person name="Winkler S."/>
            <person name="Jermiin L.S."/>
            <person name="Skirmuntt E.C."/>
            <person name="Katzourakis A."/>
            <person name="Burkitt-Gray L."/>
            <person name="Ray D.A."/>
            <person name="Sullivan K.A.M."/>
            <person name="Roscito J.G."/>
            <person name="Kirilenko B.M."/>
            <person name="Davalos L.M."/>
            <person name="Corthals A.P."/>
            <person name="Power M.L."/>
            <person name="Jones G."/>
            <person name="Ransome R.D."/>
            <person name="Dechmann D.K.N."/>
            <person name="Locatelli A.G."/>
            <person name="Puechmaille S.J."/>
            <person name="Fedrigo O."/>
            <person name="Jarvis E.D."/>
            <person name="Hiller M."/>
            <person name="Vernes S.C."/>
            <person name="Myers E.W."/>
            <person name="Teeling E.C."/>
        </authorList>
    </citation>
    <scope>NUCLEOTIDE SEQUENCE [LARGE SCALE GENOMIC DNA]</scope>
    <source>
        <strain evidence="2">Bat1K_MPI-CBG_1</strain>
    </source>
</reference>
<sequence length="148" mass="16359">MVGPRTLTPPFWVLQAPPETGRHRQALVPNRVEDRFPWQWLTCPFLASEMSGPTSAPPPGAGAHQPESMCFAPPHPRVPTRCFHHRGTWFSPKPGPGLVSSGSVHPPPRTTWLMSLGSSQHRPPHGILLKYFANDTGMSLQMKSSKLK</sequence>
<gene>
    <name evidence="2" type="ORF">HJG60_009859</name>
</gene>
<name>A0A834ELF4_9CHIR</name>
<evidence type="ECO:0000256" key="1">
    <source>
        <dbReference type="SAM" id="MobiDB-lite"/>
    </source>
</evidence>
<organism evidence="2 3">
    <name type="scientific">Phyllostomus discolor</name>
    <name type="common">pale spear-nosed bat</name>
    <dbReference type="NCBI Taxonomy" id="89673"/>
    <lineage>
        <taxon>Eukaryota</taxon>
        <taxon>Metazoa</taxon>
        <taxon>Chordata</taxon>
        <taxon>Craniata</taxon>
        <taxon>Vertebrata</taxon>
        <taxon>Euteleostomi</taxon>
        <taxon>Mammalia</taxon>
        <taxon>Eutheria</taxon>
        <taxon>Laurasiatheria</taxon>
        <taxon>Chiroptera</taxon>
        <taxon>Yangochiroptera</taxon>
        <taxon>Phyllostomidae</taxon>
        <taxon>Phyllostominae</taxon>
        <taxon>Phyllostomus</taxon>
    </lineage>
</organism>